<proteinExistence type="predicted"/>
<dbReference type="EMBL" id="JPMD01000001">
    <property type="protein sequence ID" value="KEZ88767.1"/>
    <property type="molecule type" value="Genomic_DNA"/>
</dbReference>
<keyword evidence="7" id="KW-0489">Methyltransferase</keyword>
<dbReference type="RefSeq" id="WP_035129159.1">
    <property type="nucleotide sequence ID" value="NZ_JPMD01000001.1"/>
</dbReference>
<evidence type="ECO:0000256" key="4">
    <source>
        <dbReference type="ARBA" id="ARBA00023004"/>
    </source>
</evidence>
<evidence type="ECO:0000256" key="1">
    <source>
        <dbReference type="ARBA" id="ARBA00001966"/>
    </source>
</evidence>
<keyword evidence="2" id="KW-0949">S-adenosyl-L-methionine</keyword>
<evidence type="ECO:0000256" key="3">
    <source>
        <dbReference type="ARBA" id="ARBA00022723"/>
    </source>
</evidence>
<keyword evidence="5" id="KW-0411">Iron-sulfur</keyword>
<name>A0A084JII3_9CLOT</name>
<dbReference type="GO" id="GO:0051536">
    <property type="term" value="F:iron-sulfur cluster binding"/>
    <property type="evidence" value="ECO:0007669"/>
    <property type="project" value="UniProtKB-KW"/>
</dbReference>
<dbReference type="InterPro" id="IPR007197">
    <property type="entry name" value="rSAM"/>
</dbReference>
<keyword evidence="4" id="KW-0408">Iron</keyword>
<keyword evidence="7" id="KW-0808">Transferase</keyword>
<sequence length="289" mass="32427">MRYEGAVYRPPSEGRSLIVQATIGCSHNKCSFCNMYKAKQFRMRALEEVIEDLVWARERYGYIEKIFIADGDALIMPTERLITILDKIKELFSECKSITVYASPKSILLKTPEELKLLKSKGLAMVYLGIESGDDEVLLKVNKGATSKELIQAGRKIKDSGIKLSCTLISGLGGVENWKNHALNSAKAINAIDPDYLGLLTLMTPEDAPIYEEIKRGALMLLNPREVMEEVYHLVKELDLTNCIFRSNHASNYAPLAAVLGKEKERLLSDIEGFLAGQNNFKPEYFRGL</sequence>
<dbReference type="SMART" id="SM00729">
    <property type="entry name" value="Elp3"/>
    <property type="match status" value="1"/>
</dbReference>
<keyword evidence="8" id="KW-1185">Reference proteome</keyword>
<dbReference type="SFLD" id="SFLDG01082">
    <property type="entry name" value="B12-binding_domain_containing"/>
    <property type="match status" value="1"/>
</dbReference>
<dbReference type="Pfam" id="PF04055">
    <property type="entry name" value="Radical_SAM"/>
    <property type="match status" value="1"/>
</dbReference>
<dbReference type="GO" id="GO:0032259">
    <property type="term" value="P:methylation"/>
    <property type="evidence" value="ECO:0007669"/>
    <property type="project" value="UniProtKB-KW"/>
</dbReference>
<dbReference type="PROSITE" id="PS51918">
    <property type="entry name" value="RADICAL_SAM"/>
    <property type="match status" value="1"/>
</dbReference>
<comment type="cofactor">
    <cofactor evidence="1">
        <name>[4Fe-4S] cluster</name>
        <dbReference type="ChEBI" id="CHEBI:49883"/>
    </cofactor>
</comment>
<dbReference type="GO" id="GO:0046872">
    <property type="term" value="F:metal ion binding"/>
    <property type="evidence" value="ECO:0007669"/>
    <property type="project" value="UniProtKB-KW"/>
</dbReference>
<accession>A0A084JII3</accession>
<dbReference type="SFLD" id="SFLDG01095">
    <property type="entry name" value="Uncharacterised_Radical_SAM_Su"/>
    <property type="match status" value="1"/>
</dbReference>
<dbReference type="PANTHER" id="PTHR43409:SF4">
    <property type="entry name" value="RADICAL SAM SUPERFAMILY PROTEIN"/>
    <property type="match status" value="1"/>
</dbReference>
<dbReference type="eggNOG" id="COG1032">
    <property type="taxonomic scope" value="Bacteria"/>
</dbReference>
<evidence type="ECO:0000313" key="7">
    <source>
        <dbReference type="EMBL" id="KEZ88767.1"/>
    </source>
</evidence>
<evidence type="ECO:0000313" key="8">
    <source>
        <dbReference type="Proteomes" id="UP000028542"/>
    </source>
</evidence>
<dbReference type="CDD" id="cd01335">
    <property type="entry name" value="Radical_SAM"/>
    <property type="match status" value="1"/>
</dbReference>
<dbReference type="SFLD" id="SFLDS00029">
    <property type="entry name" value="Radical_SAM"/>
    <property type="match status" value="1"/>
</dbReference>
<evidence type="ECO:0000256" key="5">
    <source>
        <dbReference type="ARBA" id="ARBA00023014"/>
    </source>
</evidence>
<dbReference type="Gene3D" id="3.20.20.70">
    <property type="entry name" value="Aldolase class I"/>
    <property type="match status" value="1"/>
</dbReference>
<protein>
    <submittedName>
        <fullName evidence="7">Methyltransferase</fullName>
    </submittedName>
</protein>
<dbReference type="InterPro" id="IPR058240">
    <property type="entry name" value="rSAM_sf"/>
</dbReference>
<dbReference type="PANTHER" id="PTHR43409">
    <property type="entry name" value="ANAEROBIC MAGNESIUM-PROTOPORPHYRIN IX MONOMETHYL ESTER CYCLASE-RELATED"/>
    <property type="match status" value="1"/>
</dbReference>
<dbReference type="STRING" id="318464.IO99_00965"/>
<dbReference type="GO" id="GO:0008168">
    <property type="term" value="F:methyltransferase activity"/>
    <property type="evidence" value="ECO:0007669"/>
    <property type="project" value="UniProtKB-KW"/>
</dbReference>
<organism evidence="7 8">
    <name type="scientific">Clostridium sulfidigenes</name>
    <dbReference type="NCBI Taxonomy" id="318464"/>
    <lineage>
        <taxon>Bacteria</taxon>
        <taxon>Bacillati</taxon>
        <taxon>Bacillota</taxon>
        <taxon>Clostridia</taxon>
        <taxon>Eubacteriales</taxon>
        <taxon>Clostridiaceae</taxon>
        <taxon>Clostridium</taxon>
    </lineage>
</organism>
<dbReference type="AlphaFoldDB" id="A0A084JII3"/>
<gene>
    <name evidence="7" type="ORF">IO99_00965</name>
</gene>
<dbReference type="InterPro" id="IPR051198">
    <property type="entry name" value="BchE-like"/>
</dbReference>
<evidence type="ECO:0000256" key="2">
    <source>
        <dbReference type="ARBA" id="ARBA00022691"/>
    </source>
</evidence>
<feature type="domain" description="Radical SAM core" evidence="6">
    <location>
        <begin position="9"/>
        <end position="246"/>
    </location>
</feature>
<reference evidence="7 8" key="1">
    <citation type="submission" date="2014-07" db="EMBL/GenBank/DDBJ databases">
        <title>Draft genome of Clostridium sulfidigenes 113A isolated from sediments associated with methane hydrate from Krishna Godavari basin.</title>
        <authorList>
            <person name="Honkalas V.S."/>
            <person name="Dabir A.P."/>
            <person name="Arora P."/>
            <person name="Dhakephalkar P.K."/>
        </authorList>
    </citation>
    <scope>NUCLEOTIDE SEQUENCE [LARGE SCALE GENOMIC DNA]</scope>
    <source>
        <strain evidence="7 8">113A</strain>
    </source>
</reference>
<dbReference type="Proteomes" id="UP000028542">
    <property type="component" value="Unassembled WGS sequence"/>
</dbReference>
<dbReference type="InterPro" id="IPR013785">
    <property type="entry name" value="Aldolase_TIM"/>
</dbReference>
<keyword evidence="3" id="KW-0479">Metal-binding</keyword>
<comment type="caution">
    <text evidence="7">The sequence shown here is derived from an EMBL/GenBank/DDBJ whole genome shotgun (WGS) entry which is preliminary data.</text>
</comment>
<dbReference type="SUPFAM" id="SSF102114">
    <property type="entry name" value="Radical SAM enzymes"/>
    <property type="match status" value="1"/>
</dbReference>
<dbReference type="InterPro" id="IPR006638">
    <property type="entry name" value="Elp3/MiaA/NifB-like_rSAM"/>
</dbReference>
<evidence type="ECO:0000259" key="6">
    <source>
        <dbReference type="PROSITE" id="PS51918"/>
    </source>
</evidence>